<sequence>MNVRGLFPKKKSRLSAQGKAIAAAHVLLDSAEGTLDEKAAGRRLREEVGLQWTYLTCIQYLSGKEALGALKALPNGWTEQGRTKLHLLGAAVLAAQTVANLRSDGTMLCASHLAEELKVKTVEQWLAEKTDAEREEV</sequence>
<dbReference type="RefSeq" id="WP_133320389.1">
    <property type="nucleotide sequence ID" value="NZ_SMTF01000001.1"/>
</dbReference>
<proteinExistence type="predicted"/>
<accession>A0A4R5U4C7</accession>
<organism evidence="1 2">
    <name type="scientific">Luteimonas aestuarii</name>
    <dbReference type="NCBI Taxonomy" id="453837"/>
    <lineage>
        <taxon>Bacteria</taxon>
        <taxon>Pseudomonadati</taxon>
        <taxon>Pseudomonadota</taxon>
        <taxon>Gammaproteobacteria</taxon>
        <taxon>Lysobacterales</taxon>
        <taxon>Lysobacteraceae</taxon>
        <taxon>Luteimonas</taxon>
    </lineage>
</organism>
<dbReference type="EMBL" id="SMTF01000001">
    <property type="protein sequence ID" value="TDK28568.1"/>
    <property type="molecule type" value="Genomic_DNA"/>
</dbReference>
<keyword evidence="2" id="KW-1185">Reference proteome</keyword>
<reference evidence="1 2" key="1">
    <citation type="submission" date="2019-03" db="EMBL/GenBank/DDBJ databases">
        <title>Luteimonas zhaokaii sp.nov., isolated from the rectal contents of Plateau pika in Yushu, Qinghai Province, China.</title>
        <authorList>
            <person name="Zhang G."/>
        </authorList>
    </citation>
    <scope>NUCLEOTIDE SEQUENCE [LARGE SCALE GENOMIC DNA]</scope>
    <source>
        <strain evidence="1 2">B9</strain>
    </source>
</reference>
<dbReference type="OrthoDB" id="6052354at2"/>
<name>A0A4R5U4C7_9GAMM</name>
<dbReference type="AlphaFoldDB" id="A0A4R5U4C7"/>
<gene>
    <name evidence="1" type="ORF">E2F46_01420</name>
</gene>
<dbReference type="Proteomes" id="UP000294796">
    <property type="component" value="Unassembled WGS sequence"/>
</dbReference>
<comment type="caution">
    <text evidence="1">The sequence shown here is derived from an EMBL/GenBank/DDBJ whole genome shotgun (WGS) entry which is preliminary data.</text>
</comment>
<protein>
    <submittedName>
        <fullName evidence="1">Uncharacterized protein</fullName>
    </submittedName>
</protein>
<evidence type="ECO:0000313" key="1">
    <source>
        <dbReference type="EMBL" id="TDK28568.1"/>
    </source>
</evidence>
<evidence type="ECO:0000313" key="2">
    <source>
        <dbReference type="Proteomes" id="UP000294796"/>
    </source>
</evidence>